<dbReference type="GO" id="GO:0000287">
    <property type="term" value="F:magnesium ion binding"/>
    <property type="evidence" value="ECO:0007669"/>
    <property type="project" value="TreeGrafter"/>
</dbReference>
<sequence>MIHSIKKFGFSLLSTPKILSEKNEKNQLRTKIIKYSGRLLTEHGNEICPGFFKKSSKSFQHADDPDWIGYGDISMSPYDTAWVAMIPSKIYKESRFSKDFSLAFPQCFLWLLNNQDMHGSWAGSGAAGIVPGLAGLLALGLFQSHSGEFFETKLNDLGITIVQFIAIFEKAKNFLQKALNEWKLDNFDMICFELIIPYHLSALAQLKEPVVFDFPERERILQEGQRKMSLVPLDKIIILAKSQPITLTHSIEVFSEEMDLSRIQNKDFQAINGSYGSSPAATASVLLHAQKWDDKAFEFLEKIISKCPSYAKGHGLVPTICDVGLFETIWMMHSIAELCLNIRANKKINLKRKHILTKKLLSKNLALIKYLSALNKEHGGTIRWTSWDNKIPKDADDSTVCNWLMKKFDSDGAVDIDIIAKAFYNGKYFITYPNEFYLCYHELIFTQDFIIIPERTFSMSCNVHAINLFVSEYQSSRKVELEEIIVTATNFLISQREKDGIWFDKWNKSPSYVTFKANNLLLSLQEHPNICTKLGFTTNKVLSDFCRKTVDWALNTQHADGSWGEPSNIGPGNLEETSYIVRLLKTASKNWSDDKAIKLALYNGRKCLIEHLDESMMDHGYFYTKQPFLWIGKQYYTVPKVIKSSILASLWDD</sequence>
<dbReference type="PANTHER" id="PTHR31739">
    <property type="entry name" value="ENT-COPALYL DIPHOSPHATE SYNTHASE, CHLOROPLASTIC"/>
    <property type="match status" value="1"/>
</dbReference>
<dbReference type="GO" id="GO:0010333">
    <property type="term" value="F:terpene synthase activity"/>
    <property type="evidence" value="ECO:0007669"/>
    <property type="project" value="InterPro"/>
</dbReference>
<dbReference type="AlphaFoldDB" id="A0A9N9AJL1"/>
<comment type="caution">
    <text evidence="1">The sequence shown here is derived from an EMBL/GenBank/DDBJ whole genome shotgun (WGS) entry which is preliminary data.</text>
</comment>
<dbReference type="OrthoDB" id="2343925at2759"/>
<accession>A0A9N9AJL1</accession>
<dbReference type="InterPro" id="IPR008930">
    <property type="entry name" value="Terpenoid_cyclase/PrenylTrfase"/>
</dbReference>
<dbReference type="Proteomes" id="UP000789405">
    <property type="component" value="Unassembled WGS sequence"/>
</dbReference>
<organism evidence="1 2">
    <name type="scientific">Dentiscutata erythropus</name>
    <dbReference type="NCBI Taxonomy" id="1348616"/>
    <lineage>
        <taxon>Eukaryota</taxon>
        <taxon>Fungi</taxon>
        <taxon>Fungi incertae sedis</taxon>
        <taxon>Mucoromycota</taxon>
        <taxon>Glomeromycotina</taxon>
        <taxon>Glomeromycetes</taxon>
        <taxon>Diversisporales</taxon>
        <taxon>Gigasporaceae</taxon>
        <taxon>Dentiscutata</taxon>
    </lineage>
</organism>
<evidence type="ECO:0000313" key="1">
    <source>
        <dbReference type="EMBL" id="CAG8530791.1"/>
    </source>
</evidence>
<dbReference type="SUPFAM" id="SSF48239">
    <property type="entry name" value="Terpenoid cyclases/Protein prenyltransferases"/>
    <property type="match status" value="1"/>
</dbReference>
<evidence type="ECO:0000313" key="2">
    <source>
        <dbReference type="Proteomes" id="UP000789405"/>
    </source>
</evidence>
<reference evidence="1" key="1">
    <citation type="submission" date="2021-06" db="EMBL/GenBank/DDBJ databases">
        <authorList>
            <person name="Kallberg Y."/>
            <person name="Tangrot J."/>
            <person name="Rosling A."/>
        </authorList>
    </citation>
    <scope>NUCLEOTIDE SEQUENCE</scope>
    <source>
        <strain evidence="1">MA453B</strain>
    </source>
</reference>
<dbReference type="Gene3D" id="1.50.10.20">
    <property type="match status" value="1"/>
</dbReference>
<dbReference type="EMBL" id="CAJVPY010001646">
    <property type="protein sequence ID" value="CAG8530791.1"/>
    <property type="molecule type" value="Genomic_DNA"/>
</dbReference>
<keyword evidence="2" id="KW-1185">Reference proteome</keyword>
<dbReference type="InterPro" id="IPR050148">
    <property type="entry name" value="Terpene_synthase-like"/>
</dbReference>
<proteinExistence type="predicted"/>
<name>A0A9N9AJL1_9GLOM</name>
<dbReference type="GO" id="GO:0016102">
    <property type="term" value="P:diterpenoid biosynthetic process"/>
    <property type="evidence" value="ECO:0007669"/>
    <property type="project" value="TreeGrafter"/>
</dbReference>
<gene>
    <name evidence="1" type="ORF">DERYTH_LOCUS4333</name>
</gene>
<protein>
    <submittedName>
        <fullName evidence="1">24633_t:CDS:1</fullName>
    </submittedName>
</protein>
<dbReference type="PANTHER" id="PTHR31739:SF25">
    <property type="entry name" value="(E,E)-GERANYLLINALOOL SYNTHASE"/>
    <property type="match status" value="1"/>
</dbReference>
<dbReference type="Gene3D" id="1.50.10.160">
    <property type="match status" value="1"/>
</dbReference>